<dbReference type="SUPFAM" id="SSF81464">
    <property type="entry name" value="Cytochrome c oxidase subunit II-like, transmembrane region"/>
    <property type="match status" value="1"/>
</dbReference>
<dbReference type="AlphaFoldDB" id="A0AAD9G769"/>
<name>A0AAD9G769_BABDI</name>
<evidence type="ECO:0000256" key="2">
    <source>
        <dbReference type="ARBA" id="ARBA00022692"/>
    </source>
</evidence>
<reference evidence="5" key="1">
    <citation type="journal article" date="2014" name="Nucleic Acids Res.">
        <title>The evolutionary dynamics of variant antigen genes in Babesia reveal a history of genomic innovation underlying host-parasite interaction.</title>
        <authorList>
            <person name="Jackson A.P."/>
            <person name="Otto T.D."/>
            <person name="Darby A."/>
            <person name="Ramaprasad A."/>
            <person name="Xia D."/>
            <person name="Echaide I.E."/>
            <person name="Farber M."/>
            <person name="Gahlot S."/>
            <person name="Gamble J."/>
            <person name="Gupta D."/>
            <person name="Gupta Y."/>
            <person name="Jackson L."/>
            <person name="Malandrin L."/>
            <person name="Malas T.B."/>
            <person name="Moussa E."/>
            <person name="Nair M."/>
            <person name="Reid A.J."/>
            <person name="Sanders M."/>
            <person name="Sharma J."/>
            <person name="Tracey A."/>
            <person name="Quail M.A."/>
            <person name="Weir W."/>
            <person name="Wastling J.M."/>
            <person name="Hall N."/>
            <person name="Willadsen P."/>
            <person name="Lingelbach K."/>
            <person name="Shiels B."/>
            <person name="Tait A."/>
            <person name="Berriman M."/>
            <person name="Allred D.R."/>
            <person name="Pain A."/>
        </authorList>
    </citation>
    <scope>NUCLEOTIDE SEQUENCE</scope>
    <source>
        <strain evidence="5">1802A</strain>
    </source>
</reference>
<accession>A0AAD9G769</accession>
<feature type="transmembrane region" description="Helical" evidence="4">
    <location>
        <begin position="61"/>
        <end position="80"/>
    </location>
</feature>
<comment type="subcellular location">
    <subcellularLocation>
        <location evidence="1">Membrane</location>
    </subcellularLocation>
</comment>
<organism evidence="5 6">
    <name type="scientific">Babesia divergens</name>
    <dbReference type="NCBI Taxonomy" id="32595"/>
    <lineage>
        <taxon>Eukaryota</taxon>
        <taxon>Sar</taxon>
        <taxon>Alveolata</taxon>
        <taxon>Apicomplexa</taxon>
        <taxon>Aconoidasida</taxon>
        <taxon>Piroplasmida</taxon>
        <taxon>Babesiidae</taxon>
        <taxon>Babesia</taxon>
    </lineage>
</organism>
<evidence type="ECO:0000256" key="1">
    <source>
        <dbReference type="ARBA" id="ARBA00004370"/>
    </source>
</evidence>
<dbReference type="EMBL" id="JAHBMH010000073">
    <property type="protein sequence ID" value="KAK1933029.1"/>
    <property type="molecule type" value="Genomic_DNA"/>
</dbReference>
<gene>
    <name evidence="5" type="ORF">X943_001898</name>
</gene>
<keyword evidence="2 4" id="KW-0812">Transmembrane</keyword>
<comment type="caution">
    <text evidence="5">The sequence shown here is derived from an EMBL/GenBank/DDBJ whole genome shotgun (WGS) entry which is preliminary data.</text>
</comment>
<dbReference type="Proteomes" id="UP001195914">
    <property type="component" value="Unassembled WGS sequence"/>
</dbReference>
<dbReference type="GO" id="GO:0016020">
    <property type="term" value="C:membrane"/>
    <property type="evidence" value="ECO:0007669"/>
    <property type="project" value="UniProtKB-SubCell"/>
</dbReference>
<keyword evidence="3 4" id="KW-0472">Membrane</keyword>
<proteinExistence type="predicted"/>
<evidence type="ECO:0000256" key="3">
    <source>
        <dbReference type="ARBA" id="ARBA00023136"/>
    </source>
</evidence>
<protein>
    <submittedName>
        <fullName evidence="5">Uncharacterized protein</fullName>
    </submittedName>
</protein>
<evidence type="ECO:0000313" key="5">
    <source>
        <dbReference type="EMBL" id="KAK1933029.1"/>
    </source>
</evidence>
<keyword evidence="6" id="KW-1185">Reference proteome</keyword>
<keyword evidence="4" id="KW-1133">Transmembrane helix</keyword>
<evidence type="ECO:0000313" key="6">
    <source>
        <dbReference type="Proteomes" id="UP001195914"/>
    </source>
</evidence>
<evidence type="ECO:0000256" key="4">
    <source>
        <dbReference type="SAM" id="Phobius"/>
    </source>
</evidence>
<dbReference type="Gene3D" id="1.10.287.90">
    <property type="match status" value="1"/>
</dbReference>
<dbReference type="InterPro" id="IPR036257">
    <property type="entry name" value="Cyt_c_oxidase_su2_TM_sf"/>
</dbReference>
<reference evidence="5" key="2">
    <citation type="submission" date="2021-05" db="EMBL/GenBank/DDBJ databases">
        <authorList>
            <person name="Pain A."/>
        </authorList>
    </citation>
    <scope>NUCLEOTIDE SEQUENCE</scope>
    <source>
        <strain evidence="5">1802A</strain>
    </source>
</reference>
<sequence length="82" mass="9576">MPEGSHWRGPRPVSLLQQVRRRFSIPTFRHFPALADAPERWRTQIGGFDPATPYAEALINYHNHAAMFMFFVVFTVLHVVRK</sequence>